<dbReference type="GO" id="GO:1901135">
    <property type="term" value="P:carbohydrate derivative metabolic process"/>
    <property type="evidence" value="ECO:0007669"/>
    <property type="project" value="InterPro"/>
</dbReference>
<dbReference type="InterPro" id="IPR000281">
    <property type="entry name" value="HTH_RpiR"/>
</dbReference>
<dbReference type="PANTHER" id="PTHR30514">
    <property type="entry name" value="GLUCOKINASE"/>
    <property type="match status" value="1"/>
</dbReference>
<dbReference type="EMBL" id="DWWO01000027">
    <property type="protein sequence ID" value="HJC33463.1"/>
    <property type="molecule type" value="Genomic_DNA"/>
</dbReference>
<gene>
    <name evidence="2" type="ORF">H9758_02590</name>
</gene>
<feature type="domain" description="HTH rpiR-type" evidence="1">
    <location>
        <begin position="4"/>
        <end position="80"/>
    </location>
</feature>
<dbReference type="InterPro" id="IPR036388">
    <property type="entry name" value="WH-like_DNA-bd_sf"/>
</dbReference>
<dbReference type="SUPFAM" id="SSF46689">
    <property type="entry name" value="Homeodomain-like"/>
    <property type="match status" value="1"/>
</dbReference>
<evidence type="ECO:0000313" key="3">
    <source>
        <dbReference type="Proteomes" id="UP000823890"/>
    </source>
</evidence>
<dbReference type="Pfam" id="PF01418">
    <property type="entry name" value="HTH_6"/>
    <property type="match status" value="1"/>
</dbReference>
<sequence length="265" mass="31222">MFIVAYRLINLRNNSRRDSTDSYIAETLLANINEIDKLPIDSVAELCNISKSKLSKFVKKIGFNDYKEFRDLVKNEKYRSGYYGYEDKLPMGRYIAKEGWEPYLKILHQDLDCFTEKTDQNMIRRLAKALYEHEEVATFGSVYSQTAAVDFMYRMAEEGKYIRTYTYDLEQEEYMRNMDEDTLVIIFSNSGQYLYGDGMRKIGYFKSYLKRTKGEIALITSNEDAAMDPIVKYPILYSFSTNVHSQMLMERLVMEMIISEYKKLL</sequence>
<organism evidence="2 3">
    <name type="scientific">Candidatus Mediterraneibacter faecipullorum</name>
    <dbReference type="NCBI Taxonomy" id="2838670"/>
    <lineage>
        <taxon>Bacteria</taxon>
        <taxon>Bacillati</taxon>
        <taxon>Bacillota</taxon>
        <taxon>Clostridia</taxon>
        <taxon>Lachnospirales</taxon>
        <taxon>Lachnospiraceae</taxon>
        <taxon>Mediterraneibacter</taxon>
    </lineage>
</organism>
<comment type="caution">
    <text evidence="2">The sequence shown here is derived from an EMBL/GenBank/DDBJ whole genome shotgun (WGS) entry which is preliminary data.</text>
</comment>
<evidence type="ECO:0000259" key="1">
    <source>
        <dbReference type="PROSITE" id="PS51071"/>
    </source>
</evidence>
<reference evidence="2" key="1">
    <citation type="journal article" date="2021" name="PeerJ">
        <title>Extensive microbial diversity within the chicken gut microbiome revealed by metagenomics and culture.</title>
        <authorList>
            <person name="Gilroy R."/>
            <person name="Ravi A."/>
            <person name="Getino M."/>
            <person name="Pursley I."/>
            <person name="Horton D.L."/>
            <person name="Alikhan N.F."/>
            <person name="Baker D."/>
            <person name="Gharbi K."/>
            <person name="Hall N."/>
            <person name="Watson M."/>
            <person name="Adriaenssens E.M."/>
            <person name="Foster-Nyarko E."/>
            <person name="Jarju S."/>
            <person name="Secka A."/>
            <person name="Antonio M."/>
            <person name="Oren A."/>
            <person name="Chaudhuri R.R."/>
            <person name="La Ragione R."/>
            <person name="Hildebrand F."/>
            <person name="Pallen M.J."/>
        </authorList>
    </citation>
    <scope>NUCLEOTIDE SEQUENCE</scope>
    <source>
        <strain evidence="2">ChiW19-954</strain>
    </source>
</reference>
<name>A0A9D2SRW6_9FIRM</name>
<protein>
    <submittedName>
        <fullName evidence="2">MurR/RpiR family transcriptional regulator</fullName>
    </submittedName>
</protein>
<dbReference type="InterPro" id="IPR001347">
    <property type="entry name" value="SIS_dom"/>
</dbReference>
<accession>A0A9D2SRW6</accession>
<dbReference type="GO" id="GO:0097367">
    <property type="term" value="F:carbohydrate derivative binding"/>
    <property type="evidence" value="ECO:0007669"/>
    <property type="project" value="InterPro"/>
</dbReference>
<dbReference type="InterPro" id="IPR047640">
    <property type="entry name" value="RpiR-like"/>
</dbReference>
<dbReference type="SUPFAM" id="SSF53697">
    <property type="entry name" value="SIS domain"/>
    <property type="match status" value="1"/>
</dbReference>
<reference evidence="2" key="2">
    <citation type="submission" date="2021-04" db="EMBL/GenBank/DDBJ databases">
        <authorList>
            <person name="Gilroy R."/>
        </authorList>
    </citation>
    <scope>NUCLEOTIDE SEQUENCE</scope>
    <source>
        <strain evidence="2">ChiW19-954</strain>
    </source>
</reference>
<dbReference type="Gene3D" id="1.10.10.10">
    <property type="entry name" value="Winged helix-like DNA-binding domain superfamily/Winged helix DNA-binding domain"/>
    <property type="match status" value="1"/>
</dbReference>
<dbReference type="Pfam" id="PF01380">
    <property type="entry name" value="SIS"/>
    <property type="match status" value="1"/>
</dbReference>
<dbReference type="GO" id="GO:0003700">
    <property type="term" value="F:DNA-binding transcription factor activity"/>
    <property type="evidence" value="ECO:0007669"/>
    <property type="project" value="InterPro"/>
</dbReference>
<dbReference type="Proteomes" id="UP000823890">
    <property type="component" value="Unassembled WGS sequence"/>
</dbReference>
<dbReference type="GO" id="GO:0003677">
    <property type="term" value="F:DNA binding"/>
    <property type="evidence" value="ECO:0007669"/>
    <property type="project" value="InterPro"/>
</dbReference>
<dbReference type="InterPro" id="IPR046348">
    <property type="entry name" value="SIS_dom_sf"/>
</dbReference>
<evidence type="ECO:0000313" key="2">
    <source>
        <dbReference type="EMBL" id="HJC33463.1"/>
    </source>
</evidence>
<dbReference type="InterPro" id="IPR009057">
    <property type="entry name" value="Homeodomain-like_sf"/>
</dbReference>
<dbReference type="Gene3D" id="3.40.50.10490">
    <property type="entry name" value="Glucose-6-phosphate isomerase like protein, domain 1"/>
    <property type="match status" value="1"/>
</dbReference>
<dbReference type="PROSITE" id="PS51071">
    <property type="entry name" value="HTH_RPIR"/>
    <property type="match status" value="1"/>
</dbReference>
<dbReference type="PANTHER" id="PTHR30514:SF1">
    <property type="entry name" value="HTH-TYPE TRANSCRIPTIONAL REGULATOR HEXR-RELATED"/>
    <property type="match status" value="1"/>
</dbReference>
<proteinExistence type="predicted"/>
<dbReference type="AlphaFoldDB" id="A0A9D2SRW6"/>